<protein>
    <recommendedName>
        <fullName evidence="11">Cytochrome P450</fullName>
    </recommendedName>
</protein>
<feature type="binding site" description="axial binding residue" evidence="7">
    <location>
        <position position="199"/>
    </location>
    <ligand>
        <name>heme</name>
        <dbReference type="ChEBI" id="CHEBI:30413"/>
    </ligand>
    <ligandPart>
        <name>Fe</name>
        <dbReference type="ChEBI" id="CHEBI:18248"/>
    </ligandPart>
</feature>
<comment type="similarity">
    <text evidence="2 8">Belongs to the cytochrome P450 family.</text>
</comment>
<keyword evidence="6 8" id="KW-0503">Monooxygenase</keyword>
<keyword evidence="5 7" id="KW-0408">Iron</keyword>
<dbReference type="InterPro" id="IPR036396">
    <property type="entry name" value="Cyt_P450_sf"/>
</dbReference>
<dbReference type="GO" id="GO:0016705">
    <property type="term" value="F:oxidoreductase activity, acting on paired donors, with incorporation or reduction of molecular oxygen"/>
    <property type="evidence" value="ECO:0007669"/>
    <property type="project" value="InterPro"/>
</dbReference>
<organism evidence="9 10">
    <name type="scientific">Umbelopsis ramanniana AG</name>
    <dbReference type="NCBI Taxonomy" id="1314678"/>
    <lineage>
        <taxon>Eukaryota</taxon>
        <taxon>Fungi</taxon>
        <taxon>Fungi incertae sedis</taxon>
        <taxon>Mucoromycota</taxon>
        <taxon>Mucoromycotina</taxon>
        <taxon>Umbelopsidomycetes</taxon>
        <taxon>Umbelopsidales</taxon>
        <taxon>Umbelopsidaceae</taxon>
        <taxon>Umbelopsis</taxon>
    </lineage>
</organism>
<dbReference type="InterPro" id="IPR017972">
    <property type="entry name" value="Cyt_P450_CS"/>
</dbReference>
<dbReference type="Pfam" id="PF00067">
    <property type="entry name" value="p450"/>
    <property type="match status" value="1"/>
</dbReference>
<reference evidence="9" key="1">
    <citation type="submission" date="2021-06" db="EMBL/GenBank/DDBJ databases">
        <authorList>
            <consortium name="DOE Joint Genome Institute"/>
            <person name="Mondo S.J."/>
            <person name="Amses K.R."/>
            <person name="Simmons D.R."/>
            <person name="Longcore J.E."/>
            <person name="Seto K."/>
            <person name="Alves G.H."/>
            <person name="Bonds A.E."/>
            <person name="Quandt C.A."/>
            <person name="Davis W.J."/>
            <person name="Chang Y."/>
            <person name="Letcher P.M."/>
            <person name="Powell M.J."/>
            <person name="Kuo A."/>
            <person name="Labutti K."/>
            <person name="Pangilinan J."/>
            <person name="Andreopoulos W."/>
            <person name="Tritt A."/>
            <person name="Riley R."/>
            <person name="Hundley H."/>
            <person name="Johnson J."/>
            <person name="Lipzen A."/>
            <person name="Barry K."/>
            <person name="Berbee M.L."/>
            <person name="Buchler N.E."/>
            <person name="Grigoriev I.V."/>
            <person name="Spatafora J.W."/>
            <person name="Stajich J.E."/>
            <person name="James T.Y."/>
        </authorList>
    </citation>
    <scope>NUCLEOTIDE SEQUENCE</scope>
    <source>
        <strain evidence="9">AG</strain>
    </source>
</reference>
<comment type="caution">
    <text evidence="9">The sequence shown here is derived from an EMBL/GenBank/DDBJ whole genome shotgun (WGS) entry which is preliminary data.</text>
</comment>
<evidence type="ECO:0000256" key="8">
    <source>
        <dbReference type="RuleBase" id="RU000461"/>
    </source>
</evidence>
<evidence type="ECO:0000256" key="1">
    <source>
        <dbReference type="ARBA" id="ARBA00001971"/>
    </source>
</evidence>
<dbReference type="PRINTS" id="PR00385">
    <property type="entry name" value="P450"/>
</dbReference>
<evidence type="ECO:0000256" key="2">
    <source>
        <dbReference type="ARBA" id="ARBA00010617"/>
    </source>
</evidence>
<dbReference type="Proteomes" id="UP001206595">
    <property type="component" value="Unassembled WGS sequence"/>
</dbReference>
<keyword evidence="4 8" id="KW-0560">Oxidoreductase</keyword>
<keyword evidence="3 7" id="KW-0479">Metal-binding</keyword>
<evidence type="ECO:0000313" key="10">
    <source>
        <dbReference type="Proteomes" id="UP001206595"/>
    </source>
</evidence>
<dbReference type="PANTHER" id="PTHR24305:SF187">
    <property type="entry name" value="P450, PUTATIVE (EUROFUNG)-RELATED"/>
    <property type="match status" value="1"/>
</dbReference>
<dbReference type="RefSeq" id="XP_051449361.1">
    <property type="nucleotide sequence ID" value="XM_051585370.1"/>
</dbReference>
<dbReference type="PROSITE" id="PS00086">
    <property type="entry name" value="CYTOCHROME_P450"/>
    <property type="match status" value="1"/>
</dbReference>
<dbReference type="PANTHER" id="PTHR24305">
    <property type="entry name" value="CYTOCHROME P450"/>
    <property type="match status" value="1"/>
</dbReference>
<proteinExistence type="inferred from homology"/>
<evidence type="ECO:0000256" key="5">
    <source>
        <dbReference type="ARBA" id="ARBA00023004"/>
    </source>
</evidence>
<evidence type="ECO:0008006" key="11">
    <source>
        <dbReference type="Google" id="ProtNLM"/>
    </source>
</evidence>
<keyword evidence="7 8" id="KW-0349">Heme</keyword>
<dbReference type="Gene3D" id="1.10.630.10">
    <property type="entry name" value="Cytochrome P450"/>
    <property type="match status" value="1"/>
</dbReference>
<evidence type="ECO:0000313" key="9">
    <source>
        <dbReference type="EMBL" id="KAI8584357.1"/>
    </source>
</evidence>
<dbReference type="AlphaFoldDB" id="A0AAD5HH78"/>
<dbReference type="InterPro" id="IPR001128">
    <property type="entry name" value="Cyt_P450"/>
</dbReference>
<comment type="cofactor">
    <cofactor evidence="1 7">
        <name>heme</name>
        <dbReference type="ChEBI" id="CHEBI:30413"/>
    </cofactor>
</comment>
<dbReference type="GO" id="GO:0020037">
    <property type="term" value="F:heme binding"/>
    <property type="evidence" value="ECO:0007669"/>
    <property type="project" value="InterPro"/>
</dbReference>
<reference evidence="9" key="2">
    <citation type="journal article" date="2022" name="Proc. Natl. Acad. Sci. U.S.A.">
        <title>Diploid-dominant life cycles characterize the early evolution of Fungi.</title>
        <authorList>
            <person name="Amses K.R."/>
            <person name="Simmons D.R."/>
            <person name="Longcore J.E."/>
            <person name="Mondo S.J."/>
            <person name="Seto K."/>
            <person name="Jeronimo G.H."/>
            <person name="Bonds A.E."/>
            <person name="Quandt C.A."/>
            <person name="Davis W.J."/>
            <person name="Chang Y."/>
            <person name="Federici B.A."/>
            <person name="Kuo A."/>
            <person name="LaButti K."/>
            <person name="Pangilinan J."/>
            <person name="Andreopoulos W."/>
            <person name="Tritt A."/>
            <person name="Riley R."/>
            <person name="Hundley H."/>
            <person name="Johnson J."/>
            <person name="Lipzen A."/>
            <person name="Barry K."/>
            <person name="Lang B.F."/>
            <person name="Cuomo C.A."/>
            <person name="Buchler N.E."/>
            <person name="Grigoriev I.V."/>
            <person name="Spatafora J.W."/>
            <person name="Stajich J.E."/>
            <person name="James T.Y."/>
        </authorList>
    </citation>
    <scope>NUCLEOTIDE SEQUENCE</scope>
    <source>
        <strain evidence="9">AG</strain>
    </source>
</reference>
<dbReference type="EMBL" id="MU620893">
    <property type="protein sequence ID" value="KAI8584357.1"/>
    <property type="molecule type" value="Genomic_DNA"/>
</dbReference>
<evidence type="ECO:0000256" key="4">
    <source>
        <dbReference type="ARBA" id="ARBA00023002"/>
    </source>
</evidence>
<dbReference type="SUPFAM" id="SSF48264">
    <property type="entry name" value="Cytochrome P450"/>
    <property type="match status" value="1"/>
</dbReference>
<dbReference type="PRINTS" id="PR00463">
    <property type="entry name" value="EP450I"/>
</dbReference>
<dbReference type="InterPro" id="IPR002401">
    <property type="entry name" value="Cyt_P450_E_grp-I"/>
</dbReference>
<evidence type="ECO:0000256" key="3">
    <source>
        <dbReference type="ARBA" id="ARBA00022723"/>
    </source>
</evidence>
<evidence type="ECO:0000256" key="6">
    <source>
        <dbReference type="ARBA" id="ARBA00023033"/>
    </source>
</evidence>
<evidence type="ECO:0000256" key="7">
    <source>
        <dbReference type="PIRSR" id="PIRSR602401-1"/>
    </source>
</evidence>
<keyword evidence="10" id="KW-1185">Reference proteome</keyword>
<accession>A0AAD5HH78</accession>
<dbReference type="GeneID" id="75910718"/>
<gene>
    <name evidence="9" type="ORF">K450DRAFT_219447</name>
</gene>
<dbReference type="InterPro" id="IPR050121">
    <property type="entry name" value="Cytochrome_P450_monoxygenase"/>
</dbReference>
<name>A0AAD5HH78_UMBRA</name>
<sequence>MQNILKFASDSLEERANEKVTGRRDFTQLMLEAINSTNGNDRLTSEEGHVTSVMLVITGTVTTSTMLTFITYVVSKHPDVKEKLFKELINAMPEKDTTISYKHARKDCLPYLWAIIMEVSRMYPAIPGGLPRLTPDGGDIIAGQFIPGGTVVDVPIWSIHYDARVFKDPFEFKPERWLGEDVENLMKYNVVFSAGPRMCAGKNLAMMEMTLALAHLYRRYGVSLVEPEEDMEITQQFGLLPASRQMNVYIKSRDH</sequence>
<dbReference type="GO" id="GO:0005506">
    <property type="term" value="F:iron ion binding"/>
    <property type="evidence" value="ECO:0007669"/>
    <property type="project" value="InterPro"/>
</dbReference>
<dbReference type="GO" id="GO:0004497">
    <property type="term" value="F:monooxygenase activity"/>
    <property type="evidence" value="ECO:0007669"/>
    <property type="project" value="UniProtKB-KW"/>
</dbReference>